<organism evidence="1 2">
    <name type="scientific">Apilactobacillus micheneri</name>
    <dbReference type="NCBI Taxonomy" id="1899430"/>
    <lineage>
        <taxon>Bacteria</taxon>
        <taxon>Bacillati</taxon>
        <taxon>Bacillota</taxon>
        <taxon>Bacilli</taxon>
        <taxon>Lactobacillales</taxon>
        <taxon>Lactobacillaceae</taxon>
        <taxon>Apilactobacillus</taxon>
    </lineage>
</organism>
<dbReference type="EMBL" id="QUAV01000006">
    <property type="protein sequence ID" value="TPR23095.1"/>
    <property type="molecule type" value="Genomic_DNA"/>
</dbReference>
<proteinExistence type="predicted"/>
<keyword evidence="2" id="KW-1185">Reference proteome</keyword>
<sequence length="126" mass="14212">MCFQNFNNFRFGFDMNKQNFKISIPLDSSPSKELQDMGISKSKSSDQHFKEMEVCEPLVATQNPSITSNNSDVGQYQNIQLVWESKKQYPIGTKVITADGTKYHVSSKAPSYMAGLILYNLTNDKG</sequence>
<gene>
    <name evidence="1" type="ORF">DY114_07240</name>
</gene>
<protein>
    <submittedName>
        <fullName evidence="1">Uncharacterized protein</fullName>
    </submittedName>
</protein>
<reference evidence="1 2" key="1">
    <citation type="submission" date="2018-08" db="EMBL/GenBank/DDBJ databases">
        <title>Comparative genomics of wild bee and flower associated Lactobacillus reveals potential adaptation to the bee host.</title>
        <authorList>
            <person name="Vuong H.Q."/>
            <person name="Mcfrederick Q.S."/>
        </authorList>
    </citation>
    <scope>NUCLEOTIDE SEQUENCE [LARGE SCALE GENOMIC DNA]</scope>
    <source>
        <strain evidence="1 2">HV_13</strain>
    </source>
</reference>
<evidence type="ECO:0000313" key="1">
    <source>
        <dbReference type="EMBL" id="TPR23095.1"/>
    </source>
</evidence>
<name>A0ABY2YVT8_9LACO</name>
<dbReference type="Proteomes" id="UP000777560">
    <property type="component" value="Unassembled WGS sequence"/>
</dbReference>
<accession>A0ABY2YVT8</accession>
<evidence type="ECO:0000313" key="2">
    <source>
        <dbReference type="Proteomes" id="UP000777560"/>
    </source>
</evidence>
<comment type="caution">
    <text evidence="1">The sequence shown here is derived from an EMBL/GenBank/DDBJ whole genome shotgun (WGS) entry which is preliminary data.</text>
</comment>